<sequence>MLLSGTLGVTGDGFSQLLIEKKKFGNDFDYSRSIRFFVVPCFYIAPVLSKYFPLLARMPGSPKIKPLKMVLLDQTCFAPIFSSTVILALRLAEGFSLTESVDSLKKEFFEIYTTSLQFWPFVQLANFYVIPIQYRVFVTQIAALAWNTYLSYKLNKDEEEHIVEKVKRHLE</sequence>
<dbReference type="WBParaSite" id="PTRK_0000827800.1">
    <property type="protein sequence ID" value="PTRK_0000827800.1"/>
    <property type="gene ID" value="PTRK_0000827800"/>
</dbReference>
<dbReference type="GO" id="GO:0015267">
    <property type="term" value="F:channel activity"/>
    <property type="evidence" value="ECO:0007669"/>
    <property type="project" value="TreeGrafter"/>
</dbReference>
<evidence type="ECO:0000256" key="1">
    <source>
        <dbReference type="ARBA" id="ARBA00004141"/>
    </source>
</evidence>
<evidence type="ECO:0000256" key="7">
    <source>
        <dbReference type="RuleBase" id="RU363053"/>
    </source>
</evidence>
<name>A0A0N4ZJP6_PARTI</name>
<evidence type="ECO:0000256" key="3">
    <source>
        <dbReference type="ARBA" id="ARBA00022692"/>
    </source>
</evidence>
<comment type="subcellular location">
    <subcellularLocation>
        <location evidence="1">Membrane</location>
        <topology evidence="1">Multi-pass membrane protein</topology>
    </subcellularLocation>
</comment>
<dbReference type="Proteomes" id="UP000038045">
    <property type="component" value="Unplaced"/>
</dbReference>
<dbReference type="GO" id="GO:0016020">
    <property type="term" value="C:membrane"/>
    <property type="evidence" value="ECO:0007669"/>
    <property type="project" value="UniProtKB-SubCell"/>
</dbReference>
<dbReference type="GO" id="GO:1901858">
    <property type="term" value="P:regulation of mitochondrial DNA metabolic process"/>
    <property type="evidence" value="ECO:0007669"/>
    <property type="project" value="TreeGrafter"/>
</dbReference>
<protein>
    <recommendedName>
        <fullName evidence="6">Mitochondrial inner membrane protein Mpv17</fullName>
    </recommendedName>
</protein>
<dbReference type="PANTHER" id="PTHR11266">
    <property type="entry name" value="PEROXISOMAL MEMBRANE PROTEIN 2, PXMP2 MPV17"/>
    <property type="match status" value="1"/>
</dbReference>
<dbReference type="Pfam" id="PF04117">
    <property type="entry name" value="Mpv17_PMP22"/>
    <property type="match status" value="1"/>
</dbReference>
<proteinExistence type="inferred from homology"/>
<organism evidence="8 9">
    <name type="scientific">Parastrongyloides trichosuri</name>
    <name type="common">Possum-specific nematode worm</name>
    <dbReference type="NCBI Taxonomy" id="131310"/>
    <lineage>
        <taxon>Eukaryota</taxon>
        <taxon>Metazoa</taxon>
        <taxon>Ecdysozoa</taxon>
        <taxon>Nematoda</taxon>
        <taxon>Chromadorea</taxon>
        <taxon>Rhabditida</taxon>
        <taxon>Tylenchina</taxon>
        <taxon>Panagrolaimomorpha</taxon>
        <taxon>Strongyloidoidea</taxon>
        <taxon>Strongyloididae</taxon>
        <taxon>Parastrongyloides</taxon>
    </lineage>
</organism>
<evidence type="ECO:0000313" key="9">
    <source>
        <dbReference type="WBParaSite" id="PTRK_0000827800.1"/>
    </source>
</evidence>
<evidence type="ECO:0000256" key="2">
    <source>
        <dbReference type="ARBA" id="ARBA00006824"/>
    </source>
</evidence>
<keyword evidence="4" id="KW-1133">Transmembrane helix</keyword>
<evidence type="ECO:0000313" key="8">
    <source>
        <dbReference type="Proteomes" id="UP000038045"/>
    </source>
</evidence>
<evidence type="ECO:0000256" key="4">
    <source>
        <dbReference type="ARBA" id="ARBA00022989"/>
    </source>
</evidence>
<evidence type="ECO:0000256" key="5">
    <source>
        <dbReference type="ARBA" id="ARBA00023136"/>
    </source>
</evidence>
<keyword evidence="8" id="KW-1185">Reference proteome</keyword>
<evidence type="ECO:0000256" key="6">
    <source>
        <dbReference type="ARBA" id="ARBA00049743"/>
    </source>
</evidence>
<accession>A0A0N4ZJP6</accession>
<keyword evidence="3" id="KW-0812">Transmembrane</keyword>
<dbReference type="PANTHER" id="PTHR11266:SF17">
    <property type="entry name" value="PROTEIN MPV17"/>
    <property type="match status" value="1"/>
</dbReference>
<dbReference type="GO" id="GO:0005739">
    <property type="term" value="C:mitochondrion"/>
    <property type="evidence" value="ECO:0007669"/>
    <property type="project" value="TreeGrafter"/>
</dbReference>
<dbReference type="InterPro" id="IPR007248">
    <property type="entry name" value="Mpv17_PMP22"/>
</dbReference>
<comment type="similarity">
    <text evidence="2 7">Belongs to the peroxisomal membrane protein PXMP2/4 family.</text>
</comment>
<dbReference type="STRING" id="131310.A0A0N4ZJP6"/>
<keyword evidence="5" id="KW-0472">Membrane</keyword>
<reference evidence="9" key="1">
    <citation type="submission" date="2017-02" db="UniProtKB">
        <authorList>
            <consortium name="WormBaseParasite"/>
        </authorList>
    </citation>
    <scope>IDENTIFICATION</scope>
</reference>
<dbReference type="AlphaFoldDB" id="A0A0N4ZJP6"/>